<feature type="domain" description="Amidohydrolase-related" evidence="3">
    <location>
        <begin position="81"/>
        <end position="431"/>
    </location>
</feature>
<dbReference type="PANTHER" id="PTHR43794:SF11">
    <property type="entry name" value="AMIDOHYDROLASE-RELATED DOMAIN-CONTAINING PROTEIN"/>
    <property type="match status" value="1"/>
</dbReference>
<evidence type="ECO:0000313" key="5">
    <source>
        <dbReference type="Proteomes" id="UP000217944"/>
    </source>
</evidence>
<protein>
    <recommendedName>
        <fullName evidence="3">Amidohydrolase-related domain-containing protein</fullName>
    </recommendedName>
</protein>
<dbReference type="SUPFAM" id="SSF51556">
    <property type="entry name" value="Metallo-dependent hydrolases"/>
    <property type="match status" value="1"/>
</dbReference>
<sequence>MYYFNFHNFSFFIVIIVNFGILFAFFLEKGIILKLKADYIVTMNEKNEILLNAEVIFDKKILKVGYNLDDSPAVYLGKNSVLMPALINNHTHLEFSANTTTLNYGDFISWLNSVLENREDLFLECSGKCFKNAVDEMKKSGICAFGEISSSGNDLKYLTKQPLKVIYFNEIIGSNPAVVDMLYQDFLARIEESKKYENEKFKVAISIHSPYSVHPILMDKVIEIAKKENYIIQTHFMESKAERKWLDEGKGEFKLFFEQNFKLSKPLIKPVEFIRKFKDTKTTFVHCVHANEKELEEISKINGYISHCPVSNRLLNTGLLNLEKVKNKYIDYTVATDGKSSNYSLNLFKEIRAALLMQTELHPKYLAKDLLKSVTINAAKSLGLNNGSIETGKDADLISFKLPDKIKDIENLPLQIILHTNEVNYLYINGEEINL</sequence>
<keyword evidence="2" id="KW-0472">Membrane</keyword>
<dbReference type="InterPro" id="IPR011059">
    <property type="entry name" value="Metal-dep_hydrolase_composite"/>
</dbReference>
<dbReference type="GO" id="GO:0016810">
    <property type="term" value="F:hydrolase activity, acting on carbon-nitrogen (but not peptide) bonds"/>
    <property type="evidence" value="ECO:0007669"/>
    <property type="project" value="InterPro"/>
</dbReference>
<dbReference type="InterPro" id="IPR006680">
    <property type="entry name" value="Amidohydro-rel"/>
</dbReference>
<dbReference type="PANTHER" id="PTHR43794">
    <property type="entry name" value="AMINOHYDROLASE SSNA-RELATED"/>
    <property type="match status" value="1"/>
</dbReference>
<keyword evidence="2" id="KW-0812">Transmembrane</keyword>
<evidence type="ECO:0000259" key="3">
    <source>
        <dbReference type="Pfam" id="PF01979"/>
    </source>
</evidence>
<evidence type="ECO:0000256" key="1">
    <source>
        <dbReference type="ARBA" id="ARBA00022801"/>
    </source>
</evidence>
<dbReference type="AlphaFoldDB" id="A0A292YG68"/>
<organism evidence="4 5">
    <name type="scientific">Lebetimonas natsushimae</name>
    <dbReference type="NCBI Taxonomy" id="1936991"/>
    <lineage>
        <taxon>Bacteria</taxon>
        <taxon>Pseudomonadati</taxon>
        <taxon>Campylobacterota</taxon>
        <taxon>Epsilonproteobacteria</taxon>
        <taxon>Nautiliales</taxon>
        <taxon>Nautiliaceae</taxon>
        <taxon>Lebetimonas</taxon>
    </lineage>
</organism>
<dbReference type="SUPFAM" id="SSF51338">
    <property type="entry name" value="Composite domain of metallo-dependent hydrolases"/>
    <property type="match status" value="1"/>
</dbReference>
<proteinExistence type="predicted"/>
<comment type="caution">
    <text evidence="4">The sequence shown here is derived from an EMBL/GenBank/DDBJ whole genome shotgun (WGS) entry which is preliminary data.</text>
</comment>
<dbReference type="EMBL" id="BDME01000002">
    <property type="protein sequence ID" value="GAX87894.1"/>
    <property type="molecule type" value="Genomic_DNA"/>
</dbReference>
<keyword evidence="2" id="KW-1133">Transmembrane helix</keyword>
<name>A0A292YG68_9BACT</name>
<accession>A0A292YG68</accession>
<dbReference type="Gene3D" id="3.20.20.140">
    <property type="entry name" value="Metal-dependent hydrolases"/>
    <property type="match status" value="1"/>
</dbReference>
<keyword evidence="5" id="KW-1185">Reference proteome</keyword>
<dbReference type="Gene3D" id="2.30.40.10">
    <property type="entry name" value="Urease, subunit C, domain 1"/>
    <property type="match status" value="1"/>
</dbReference>
<feature type="transmembrane region" description="Helical" evidence="2">
    <location>
        <begin position="6"/>
        <end position="27"/>
    </location>
</feature>
<dbReference type="Proteomes" id="UP000217944">
    <property type="component" value="Unassembled WGS sequence"/>
</dbReference>
<dbReference type="Pfam" id="PF01979">
    <property type="entry name" value="Amidohydro_1"/>
    <property type="match status" value="1"/>
</dbReference>
<keyword evidence="1" id="KW-0378">Hydrolase</keyword>
<reference evidence="4 5" key="1">
    <citation type="journal article" date="2017" name="Syst. Appl. Microbiol.">
        <title>Lebetimonas natsushimae sp. nov., a novel strictly anaerobic, moderately thermophilic chemoautotroph isolated from a deep-sea hydrothermal vent polychaete nest in the Mid-Okinawa Trough.</title>
        <authorList>
            <person name="Nagata R."/>
            <person name="Takaki Y."/>
            <person name="Tame A."/>
            <person name="Nunoura T."/>
            <person name="Muto H."/>
            <person name="Mino S."/>
            <person name="Sawayama S."/>
            <person name="Takai K."/>
            <person name="Nakagawa S."/>
        </authorList>
    </citation>
    <scope>NUCLEOTIDE SEQUENCE [LARGE SCALE GENOMIC DNA]</scope>
    <source>
        <strain evidence="4 5">HS1857</strain>
    </source>
</reference>
<dbReference type="InterPro" id="IPR032466">
    <property type="entry name" value="Metal_Hydrolase"/>
</dbReference>
<evidence type="ECO:0000313" key="4">
    <source>
        <dbReference type="EMBL" id="GAX87894.1"/>
    </source>
</evidence>
<gene>
    <name evidence="4" type="ORF">LNAT_P1191</name>
</gene>
<evidence type="ECO:0000256" key="2">
    <source>
        <dbReference type="SAM" id="Phobius"/>
    </source>
</evidence>
<dbReference type="InterPro" id="IPR050287">
    <property type="entry name" value="MTA/SAH_deaminase"/>
</dbReference>
<dbReference type="NCBIfam" id="NF006269">
    <property type="entry name" value="PRK08418.1"/>
    <property type="match status" value="1"/>
</dbReference>